<dbReference type="EMBL" id="JBHFAB010000004">
    <property type="protein sequence ID" value="MFC1416585.1"/>
    <property type="molecule type" value="Genomic_DNA"/>
</dbReference>
<gene>
    <name evidence="4" type="ORF">ACEZDE_08025</name>
</gene>
<sequence>MNPRPTTARRVRRTAALLAVTALGAAGLAVPAQAAPQTAPAAARDDGSPTAAATLKARTTGKPVPITALTTATRQVTAQPDGSLTDTLSALPARVFQGGRWVPIDTTLRRNADGTLSPTAVATDLVLSGGGDTALATLTASGRHLSIAWPTALPVPTLAGDTATYHEVLPGTDLTVTATDQGGVSEVLVVKTPQAAANPALRQLDLATTGPGLSVSADAHGNLTASDAHGDPVFYAPTPAMWDSSTSTPPTGNTAGVVGNGRSTFRTPGFGAHRAKIATRVTGGHTVSLAPDASMLTASTTHYPVYVDPTWSFWTGKNGPGFAEVQAGCADSANSYDNTTYESDGEGVGYNGWSGCIGVEETYYQFTLPAAVYGTDINDATLKTLETYTSSGSLSATVSAHLATSAIGKTTSWNTRPGYGAALNPQSVGPATSSSQPSTGFTVTSAITGAKKGAVVTFALTGDEKSADRDYLKRFSTTPTLVVKYNNKPKVASAYTAPGSSCAKSATAPTIGSTAITLKAELTDIESGSTMTAHFTYSHDGGSQIAASPATGSPSVRSGGVEQWNIGDLPSGKYSWNVYADDGIDHSATTTCYFTVDADAPAAPSITSSLFPVTDQDATATPNPDRTTNSPYDFTFTPPAGTTDVKSYSYAWGTPPPTVNPTQTTTAAGGSAPTPITLIPPGMGLNTLYVRAIDASGNVSTTAQQDFWTHYTNPTATLDNDFNDDGTPDVIGVGSAANPGLWLYNGAAGQKLEPPVQIGNQGTFGGGGTADDWDGAQVSHGVLLGDEEAYQDLLVHNGPALDIYAGSGNPGDGSSFSASADANSVTPVLQVDGSGQEVPADWDNDRQIVPAGALDPNLGSGIWINPNVSTGVGADLWAVQGDELGYYAAGSTTGDYSPFQVISTSGWANKTIVNAGTVGGLPALWARDNTTGELDLYTGSSDPATGIVVAGSPGTRTVVATSGYATTDYAMLESAGDTGPGNCPQLWGISTASMTFSLIPCTGPTTLGAPGVATGTANGLEGIDGAENTFTFAGIADFNGDGHPDIIAADSIGLLWLYPGDAGHDLHTPRVLIGHGWGTFTFAGVGDWNGDGHPDVIVRDATGVLWVYPGNGSAGFGPHFQIGNGWNTLTFAGVTDWNGDGHPDVIVRDANGGLWVYPGNGGTGFGPHFQIGNGWNTLTFAGVTDWNGDGHPDIVALDANNTLWVYPGNGGTGFSARIQIGTDWGNLTFAGSTDWDGDGHPDEIARDYYGRLWVYHGTGTAFGTRSQIGSRW</sequence>
<dbReference type="Pfam" id="PF13517">
    <property type="entry name" value="FG-GAP_3"/>
    <property type="match status" value="2"/>
</dbReference>
<feature type="chain" id="PRO_5046516074" evidence="3">
    <location>
        <begin position="35"/>
        <end position="1272"/>
    </location>
</feature>
<feature type="region of interest" description="Disordered" evidence="2">
    <location>
        <begin position="614"/>
        <end position="638"/>
    </location>
</feature>
<accession>A0ABV6VS76</accession>
<keyword evidence="5" id="KW-1185">Reference proteome</keyword>
<evidence type="ECO:0000313" key="4">
    <source>
        <dbReference type="EMBL" id="MFC1416585.1"/>
    </source>
</evidence>
<dbReference type="RefSeq" id="WP_380533917.1">
    <property type="nucleotide sequence ID" value="NZ_JBHFAB010000004.1"/>
</dbReference>
<dbReference type="PANTHER" id="PTHR44103">
    <property type="entry name" value="PROPROTEIN CONVERTASE P"/>
    <property type="match status" value="1"/>
</dbReference>
<dbReference type="InterPro" id="IPR013517">
    <property type="entry name" value="FG-GAP"/>
</dbReference>
<comment type="caution">
    <text evidence="4">The sequence shown here is derived from an EMBL/GenBank/DDBJ whole genome shotgun (WGS) entry which is preliminary data.</text>
</comment>
<keyword evidence="1 3" id="KW-0732">Signal</keyword>
<name>A0ABV6VS76_9ACTN</name>
<feature type="compositionally biased region" description="Polar residues" evidence="2">
    <location>
        <begin position="614"/>
        <end position="632"/>
    </location>
</feature>
<proteinExistence type="predicted"/>
<evidence type="ECO:0000313" key="5">
    <source>
        <dbReference type="Proteomes" id="UP001592531"/>
    </source>
</evidence>
<dbReference type="InterPro" id="IPR006311">
    <property type="entry name" value="TAT_signal"/>
</dbReference>
<evidence type="ECO:0000256" key="3">
    <source>
        <dbReference type="SAM" id="SignalP"/>
    </source>
</evidence>
<evidence type="ECO:0000256" key="2">
    <source>
        <dbReference type="SAM" id="MobiDB-lite"/>
    </source>
</evidence>
<dbReference type="Gene3D" id="2.130.10.130">
    <property type="entry name" value="Integrin alpha, N-terminal"/>
    <property type="match status" value="1"/>
</dbReference>
<feature type="region of interest" description="Disordered" evidence="2">
    <location>
        <begin position="39"/>
        <end position="59"/>
    </location>
</feature>
<evidence type="ECO:0000256" key="1">
    <source>
        <dbReference type="ARBA" id="ARBA00022729"/>
    </source>
</evidence>
<dbReference type="PANTHER" id="PTHR44103:SF1">
    <property type="entry name" value="PROPROTEIN CONVERTASE P"/>
    <property type="match status" value="1"/>
</dbReference>
<dbReference type="SUPFAM" id="SSF69318">
    <property type="entry name" value="Integrin alpha N-terminal domain"/>
    <property type="match status" value="1"/>
</dbReference>
<dbReference type="Proteomes" id="UP001592531">
    <property type="component" value="Unassembled WGS sequence"/>
</dbReference>
<dbReference type="InterPro" id="IPR028994">
    <property type="entry name" value="Integrin_alpha_N"/>
</dbReference>
<reference evidence="4 5" key="1">
    <citation type="submission" date="2024-09" db="EMBL/GenBank/DDBJ databases">
        <authorList>
            <person name="Lee S.D."/>
        </authorList>
    </citation>
    <scope>NUCLEOTIDE SEQUENCE [LARGE SCALE GENOMIC DNA]</scope>
    <source>
        <strain evidence="4 5">N8-3</strain>
    </source>
</reference>
<feature type="region of interest" description="Disordered" evidence="2">
    <location>
        <begin position="544"/>
        <end position="563"/>
    </location>
</feature>
<organism evidence="4 5">
    <name type="scientific">Streptacidiphilus cavernicola</name>
    <dbReference type="NCBI Taxonomy" id="3342716"/>
    <lineage>
        <taxon>Bacteria</taxon>
        <taxon>Bacillati</taxon>
        <taxon>Actinomycetota</taxon>
        <taxon>Actinomycetes</taxon>
        <taxon>Kitasatosporales</taxon>
        <taxon>Streptomycetaceae</taxon>
        <taxon>Streptacidiphilus</taxon>
    </lineage>
</organism>
<dbReference type="PROSITE" id="PS51318">
    <property type="entry name" value="TAT"/>
    <property type="match status" value="1"/>
</dbReference>
<feature type="signal peptide" evidence="3">
    <location>
        <begin position="1"/>
        <end position="34"/>
    </location>
</feature>
<protein>
    <submittedName>
        <fullName evidence="4">FG-GAP-like repeat-containing protein</fullName>
    </submittedName>
</protein>